<gene>
    <name evidence="2" type="ORF">K444DRAFT_628823</name>
</gene>
<dbReference type="Proteomes" id="UP000235371">
    <property type="component" value="Unassembled WGS sequence"/>
</dbReference>
<evidence type="ECO:0000313" key="2">
    <source>
        <dbReference type="EMBL" id="PMD61822.1"/>
    </source>
</evidence>
<dbReference type="PANTHER" id="PTHR37540">
    <property type="entry name" value="TRANSCRIPTION FACTOR (ACR-2), PUTATIVE-RELATED-RELATED"/>
    <property type="match status" value="1"/>
</dbReference>
<proteinExistence type="predicted"/>
<organism evidence="2 3">
    <name type="scientific">Hyaloscypha bicolor E</name>
    <dbReference type="NCBI Taxonomy" id="1095630"/>
    <lineage>
        <taxon>Eukaryota</taxon>
        <taxon>Fungi</taxon>
        <taxon>Dikarya</taxon>
        <taxon>Ascomycota</taxon>
        <taxon>Pezizomycotina</taxon>
        <taxon>Leotiomycetes</taxon>
        <taxon>Helotiales</taxon>
        <taxon>Hyaloscyphaceae</taxon>
        <taxon>Hyaloscypha</taxon>
        <taxon>Hyaloscypha bicolor</taxon>
    </lineage>
</organism>
<evidence type="ECO:0000313" key="3">
    <source>
        <dbReference type="Proteomes" id="UP000235371"/>
    </source>
</evidence>
<dbReference type="InParanoid" id="A0A2J6TFN7"/>
<accession>A0A2J6TFN7</accession>
<feature type="region of interest" description="Disordered" evidence="1">
    <location>
        <begin position="1"/>
        <end position="31"/>
    </location>
</feature>
<feature type="compositionally biased region" description="Basic and acidic residues" evidence="1">
    <location>
        <begin position="15"/>
        <end position="31"/>
    </location>
</feature>
<dbReference type="GeneID" id="36591039"/>
<dbReference type="InterPro" id="IPR021858">
    <property type="entry name" value="Fun_TF"/>
</dbReference>
<dbReference type="EMBL" id="KZ613786">
    <property type="protein sequence ID" value="PMD61822.1"/>
    <property type="molecule type" value="Genomic_DNA"/>
</dbReference>
<keyword evidence="3" id="KW-1185">Reference proteome</keyword>
<dbReference type="RefSeq" id="XP_024738726.1">
    <property type="nucleotide sequence ID" value="XM_024882962.1"/>
</dbReference>
<dbReference type="PANTHER" id="PTHR37540:SF5">
    <property type="entry name" value="TRANSCRIPTION FACTOR DOMAIN-CONTAINING PROTEIN"/>
    <property type="match status" value="1"/>
</dbReference>
<feature type="region of interest" description="Disordered" evidence="1">
    <location>
        <begin position="46"/>
        <end position="68"/>
    </location>
</feature>
<dbReference type="Pfam" id="PF11951">
    <property type="entry name" value="Fungal_trans_2"/>
    <property type="match status" value="1"/>
</dbReference>
<sequence>MADGNSQPCFDEDQNNEHGIEHAKNGRNDSDTIRLRKALGLIQQVVPKPEISPQARKGKRSRDKLAKATPQLRFITTTNPEQDKDPRTRKAVRSHVARQFHVVRQQAWEDEEELQGGRSGNVTGHANTALEVQGCSQQKFRQPTGSLVTVVGPQGIDPFSSCSLHVTPRMNILIDHFLNVVGPQMNVFAINSSNATDPIKTIYIPFSIADPCVFHGLLLLSAQSFAKLSGDTSYRITALTHKAECIRLVNKALGVSGKATSDATIAAVLMLAVEELLLGNLEVFKAHLSGLQSMVSIRGGLHTLGLGGILEQLALSCDRACEIFTGSRPLRTLSENLSERRPSTGLPPGFHEILQSAGINRQMAGFIADAQTTSLIKMYFAYEGTTDAELRFSDTHCDLISQHIDQISSQYMITSEAIEAAPLLLVEECLSYGLLAYRMVMLRPTPPDPYFTLEVGNRLKTTLVRTEFLVHWRDQLDLLLWITFMGASTTTEGPLREWHEVVGGD</sequence>
<protein>
    <submittedName>
        <fullName evidence="2">Uncharacterized protein</fullName>
    </submittedName>
</protein>
<dbReference type="OrthoDB" id="5620at2759"/>
<name>A0A2J6TFN7_9HELO</name>
<evidence type="ECO:0000256" key="1">
    <source>
        <dbReference type="SAM" id="MobiDB-lite"/>
    </source>
</evidence>
<dbReference type="AlphaFoldDB" id="A0A2J6TFN7"/>
<reference evidence="2 3" key="1">
    <citation type="submission" date="2016-04" db="EMBL/GenBank/DDBJ databases">
        <title>A degradative enzymes factory behind the ericoid mycorrhizal symbiosis.</title>
        <authorList>
            <consortium name="DOE Joint Genome Institute"/>
            <person name="Martino E."/>
            <person name="Morin E."/>
            <person name="Grelet G."/>
            <person name="Kuo A."/>
            <person name="Kohler A."/>
            <person name="Daghino S."/>
            <person name="Barry K."/>
            <person name="Choi C."/>
            <person name="Cichocki N."/>
            <person name="Clum A."/>
            <person name="Copeland A."/>
            <person name="Hainaut M."/>
            <person name="Haridas S."/>
            <person name="Labutti K."/>
            <person name="Lindquist E."/>
            <person name="Lipzen A."/>
            <person name="Khouja H.-R."/>
            <person name="Murat C."/>
            <person name="Ohm R."/>
            <person name="Olson A."/>
            <person name="Spatafora J."/>
            <person name="Veneault-Fourrey C."/>
            <person name="Henrissat B."/>
            <person name="Grigoriev I."/>
            <person name="Martin F."/>
            <person name="Perotto S."/>
        </authorList>
    </citation>
    <scope>NUCLEOTIDE SEQUENCE [LARGE SCALE GENOMIC DNA]</scope>
    <source>
        <strain evidence="2 3">E</strain>
    </source>
</reference>